<sequence length="114" mass="13134">MDWPLREADFCDEDLDNVFLYQTRRSKAVYRFADDQGRNTVPISTLSAILTDSQEMSECWLETDLEAARWLEEVNIRQCNPGLAVMYSREPRRAAQQPPQPGHPRVPALQPDVV</sequence>
<accession>A0AAN6QFK5</accession>
<proteinExistence type="predicted"/>
<feature type="region of interest" description="Disordered" evidence="1">
    <location>
        <begin position="89"/>
        <end position="114"/>
    </location>
</feature>
<reference evidence="2" key="2">
    <citation type="submission" date="2023-05" db="EMBL/GenBank/DDBJ databases">
        <authorList>
            <consortium name="Lawrence Berkeley National Laboratory"/>
            <person name="Steindorff A."/>
            <person name="Hensen N."/>
            <person name="Bonometti L."/>
            <person name="Westerberg I."/>
            <person name="Brannstrom I.O."/>
            <person name="Guillou S."/>
            <person name="Cros-Aarteil S."/>
            <person name="Calhoun S."/>
            <person name="Haridas S."/>
            <person name="Kuo A."/>
            <person name="Mondo S."/>
            <person name="Pangilinan J."/>
            <person name="Riley R."/>
            <person name="Labutti K."/>
            <person name="Andreopoulos B."/>
            <person name="Lipzen A."/>
            <person name="Chen C."/>
            <person name="Yanf M."/>
            <person name="Daum C."/>
            <person name="Ng V."/>
            <person name="Clum A."/>
            <person name="Ohm R."/>
            <person name="Martin F."/>
            <person name="Silar P."/>
            <person name="Natvig D."/>
            <person name="Lalanne C."/>
            <person name="Gautier V."/>
            <person name="Ament-Velasquez S.L."/>
            <person name="Kruys A."/>
            <person name="Hutchinson M.I."/>
            <person name="Powell A.J."/>
            <person name="Barry K."/>
            <person name="Miller A.N."/>
            <person name="Grigoriev I.V."/>
            <person name="Debuchy R."/>
            <person name="Gladieux P."/>
            <person name="Thoren M.H."/>
            <person name="Johannesson H."/>
        </authorList>
    </citation>
    <scope>NUCLEOTIDE SEQUENCE</scope>
    <source>
        <strain evidence="2">CBS 508.74</strain>
    </source>
</reference>
<organism evidence="2 3">
    <name type="scientific">Canariomyces notabilis</name>
    <dbReference type="NCBI Taxonomy" id="2074819"/>
    <lineage>
        <taxon>Eukaryota</taxon>
        <taxon>Fungi</taxon>
        <taxon>Dikarya</taxon>
        <taxon>Ascomycota</taxon>
        <taxon>Pezizomycotina</taxon>
        <taxon>Sordariomycetes</taxon>
        <taxon>Sordariomycetidae</taxon>
        <taxon>Sordariales</taxon>
        <taxon>Chaetomiaceae</taxon>
        <taxon>Canariomyces</taxon>
    </lineage>
</organism>
<dbReference type="AlphaFoldDB" id="A0AAN6QFK5"/>
<comment type="caution">
    <text evidence="2">The sequence shown here is derived from an EMBL/GenBank/DDBJ whole genome shotgun (WGS) entry which is preliminary data.</text>
</comment>
<dbReference type="EMBL" id="MU853357">
    <property type="protein sequence ID" value="KAK4109269.1"/>
    <property type="molecule type" value="Genomic_DNA"/>
</dbReference>
<keyword evidence="3" id="KW-1185">Reference proteome</keyword>
<evidence type="ECO:0000256" key="1">
    <source>
        <dbReference type="SAM" id="MobiDB-lite"/>
    </source>
</evidence>
<evidence type="ECO:0000313" key="3">
    <source>
        <dbReference type="Proteomes" id="UP001302812"/>
    </source>
</evidence>
<reference evidence="2" key="1">
    <citation type="journal article" date="2023" name="Mol. Phylogenet. Evol.">
        <title>Genome-scale phylogeny and comparative genomics of the fungal order Sordariales.</title>
        <authorList>
            <person name="Hensen N."/>
            <person name="Bonometti L."/>
            <person name="Westerberg I."/>
            <person name="Brannstrom I.O."/>
            <person name="Guillou S."/>
            <person name="Cros-Aarteil S."/>
            <person name="Calhoun S."/>
            <person name="Haridas S."/>
            <person name="Kuo A."/>
            <person name="Mondo S."/>
            <person name="Pangilinan J."/>
            <person name="Riley R."/>
            <person name="LaButti K."/>
            <person name="Andreopoulos B."/>
            <person name="Lipzen A."/>
            <person name="Chen C."/>
            <person name="Yan M."/>
            <person name="Daum C."/>
            <person name="Ng V."/>
            <person name="Clum A."/>
            <person name="Steindorff A."/>
            <person name="Ohm R.A."/>
            <person name="Martin F."/>
            <person name="Silar P."/>
            <person name="Natvig D.O."/>
            <person name="Lalanne C."/>
            <person name="Gautier V."/>
            <person name="Ament-Velasquez S.L."/>
            <person name="Kruys A."/>
            <person name="Hutchinson M.I."/>
            <person name="Powell A.J."/>
            <person name="Barry K."/>
            <person name="Miller A.N."/>
            <person name="Grigoriev I.V."/>
            <person name="Debuchy R."/>
            <person name="Gladieux P."/>
            <person name="Hiltunen Thoren M."/>
            <person name="Johannesson H."/>
        </authorList>
    </citation>
    <scope>NUCLEOTIDE SEQUENCE</scope>
    <source>
        <strain evidence="2">CBS 508.74</strain>
    </source>
</reference>
<gene>
    <name evidence="2" type="ORF">N656DRAFT_759803</name>
</gene>
<dbReference type="GeneID" id="89937329"/>
<dbReference type="RefSeq" id="XP_064666839.1">
    <property type="nucleotide sequence ID" value="XM_064813204.1"/>
</dbReference>
<protein>
    <submittedName>
        <fullName evidence="2">Uncharacterized protein</fullName>
    </submittedName>
</protein>
<name>A0AAN6QFK5_9PEZI</name>
<dbReference type="Proteomes" id="UP001302812">
    <property type="component" value="Unassembled WGS sequence"/>
</dbReference>
<evidence type="ECO:0000313" key="2">
    <source>
        <dbReference type="EMBL" id="KAK4109269.1"/>
    </source>
</evidence>